<sequence length="217" mass="21890">MRSRSGSLSAPTTPGPYLAPPPPAPTAKSPSPRPYAPPAVAPILPHAPAVPSSLSRPAVLSQASSSDDSSEWTAPPTAARMLARMGSTGSMPDVTPSPLLLVASSFAAAAAAAGTSGTTPPPTVVPCKLTDGSASAAVMERTLRSRPLEWISMSIQQEAGQSASSIGVAAEGVAVRTGAVVVHQGPVPKVATPEPTILRPEIVFCTPQSAHVVMEIP</sequence>
<name>A0A0L0SWZ9_ALLM3</name>
<dbReference type="Proteomes" id="UP000054350">
    <property type="component" value="Unassembled WGS sequence"/>
</dbReference>
<dbReference type="EMBL" id="GG745351">
    <property type="protein sequence ID" value="KNE66884.1"/>
    <property type="molecule type" value="Genomic_DNA"/>
</dbReference>
<proteinExistence type="predicted"/>
<feature type="compositionally biased region" description="Pro residues" evidence="1">
    <location>
        <begin position="13"/>
        <end position="40"/>
    </location>
</feature>
<dbReference type="AlphaFoldDB" id="A0A0L0SWZ9"/>
<feature type="region of interest" description="Disordered" evidence="1">
    <location>
        <begin position="1"/>
        <end position="74"/>
    </location>
</feature>
<protein>
    <submittedName>
        <fullName evidence="2">Uncharacterized protein</fullName>
    </submittedName>
</protein>
<accession>A0A0L0SWZ9</accession>
<reference evidence="2 3" key="1">
    <citation type="submission" date="2009-11" db="EMBL/GenBank/DDBJ databases">
        <title>Annotation of Allomyces macrogynus ATCC 38327.</title>
        <authorList>
            <consortium name="The Broad Institute Genome Sequencing Platform"/>
            <person name="Russ C."/>
            <person name="Cuomo C."/>
            <person name="Burger G."/>
            <person name="Gray M.W."/>
            <person name="Holland P.W.H."/>
            <person name="King N."/>
            <person name="Lang F.B.F."/>
            <person name="Roger A.J."/>
            <person name="Ruiz-Trillo I."/>
            <person name="Young S.K."/>
            <person name="Zeng Q."/>
            <person name="Gargeya S."/>
            <person name="Fitzgerald M."/>
            <person name="Haas B."/>
            <person name="Abouelleil A."/>
            <person name="Alvarado L."/>
            <person name="Arachchi H.M."/>
            <person name="Berlin A."/>
            <person name="Chapman S.B."/>
            <person name="Gearin G."/>
            <person name="Goldberg J."/>
            <person name="Griggs A."/>
            <person name="Gujja S."/>
            <person name="Hansen M."/>
            <person name="Heiman D."/>
            <person name="Howarth C."/>
            <person name="Larimer J."/>
            <person name="Lui A."/>
            <person name="MacDonald P.J.P."/>
            <person name="McCowen C."/>
            <person name="Montmayeur A."/>
            <person name="Murphy C."/>
            <person name="Neiman D."/>
            <person name="Pearson M."/>
            <person name="Priest M."/>
            <person name="Roberts A."/>
            <person name="Saif S."/>
            <person name="Shea T."/>
            <person name="Sisk P."/>
            <person name="Stolte C."/>
            <person name="Sykes S."/>
            <person name="Wortman J."/>
            <person name="Nusbaum C."/>
            <person name="Birren B."/>
        </authorList>
    </citation>
    <scope>NUCLEOTIDE SEQUENCE [LARGE SCALE GENOMIC DNA]</scope>
    <source>
        <strain evidence="2 3">ATCC 38327</strain>
    </source>
</reference>
<organism evidence="2 3">
    <name type="scientific">Allomyces macrogynus (strain ATCC 38327)</name>
    <name type="common">Allomyces javanicus var. macrogynus</name>
    <dbReference type="NCBI Taxonomy" id="578462"/>
    <lineage>
        <taxon>Eukaryota</taxon>
        <taxon>Fungi</taxon>
        <taxon>Fungi incertae sedis</taxon>
        <taxon>Blastocladiomycota</taxon>
        <taxon>Blastocladiomycetes</taxon>
        <taxon>Blastocladiales</taxon>
        <taxon>Blastocladiaceae</taxon>
        <taxon>Allomyces</taxon>
    </lineage>
</organism>
<keyword evidence="3" id="KW-1185">Reference proteome</keyword>
<dbReference type="VEuPathDB" id="FungiDB:AMAG_19544"/>
<reference evidence="3" key="2">
    <citation type="submission" date="2009-11" db="EMBL/GenBank/DDBJ databases">
        <title>The Genome Sequence of Allomyces macrogynus strain ATCC 38327.</title>
        <authorList>
            <consortium name="The Broad Institute Genome Sequencing Platform"/>
            <person name="Russ C."/>
            <person name="Cuomo C."/>
            <person name="Shea T."/>
            <person name="Young S.K."/>
            <person name="Zeng Q."/>
            <person name="Koehrsen M."/>
            <person name="Haas B."/>
            <person name="Borodovsky M."/>
            <person name="Guigo R."/>
            <person name="Alvarado L."/>
            <person name="Berlin A."/>
            <person name="Borenstein D."/>
            <person name="Chen Z."/>
            <person name="Engels R."/>
            <person name="Freedman E."/>
            <person name="Gellesch M."/>
            <person name="Goldberg J."/>
            <person name="Griggs A."/>
            <person name="Gujja S."/>
            <person name="Heiman D."/>
            <person name="Hepburn T."/>
            <person name="Howarth C."/>
            <person name="Jen D."/>
            <person name="Larson L."/>
            <person name="Lewis B."/>
            <person name="Mehta T."/>
            <person name="Park D."/>
            <person name="Pearson M."/>
            <person name="Roberts A."/>
            <person name="Saif S."/>
            <person name="Shenoy N."/>
            <person name="Sisk P."/>
            <person name="Stolte C."/>
            <person name="Sykes S."/>
            <person name="Walk T."/>
            <person name="White J."/>
            <person name="Yandava C."/>
            <person name="Burger G."/>
            <person name="Gray M.W."/>
            <person name="Holland P.W.H."/>
            <person name="King N."/>
            <person name="Lang F.B.F."/>
            <person name="Roger A.J."/>
            <person name="Ruiz-Trillo I."/>
            <person name="Lander E."/>
            <person name="Nusbaum C."/>
        </authorList>
    </citation>
    <scope>NUCLEOTIDE SEQUENCE [LARGE SCALE GENOMIC DNA]</scope>
    <source>
        <strain evidence="3">ATCC 38327</strain>
    </source>
</reference>
<evidence type="ECO:0000313" key="2">
    <source>
        <dbReference type="EMBL" id="KNE66884.1"/>
    </source>
</evidence>
<evidence type="ECO:0000313" key="3">
    <source>
        <dbReference type="Proteomes" id="UP000054350"/>
    </source>
</evidence>
<gene>
    <name evidence="2" type="ORF">AMAG_19544</name>
</gene>
<evidence type="ECO:0000256" key="1">
    <source>
        <dbReference type="SAM" id="MobiDB-lite"/>
    </source>
</evidence>